<dbReference type="AlphaFoldDB" id="A0A6I3SBR9"/>
<evidence type="ECO:0000256" key="2">
    <source>
        <dbReference type="ARBA" id="ARBA00002695"/>
    </source>
</evidence>
<dbReference type="InterPro" id="IPR004431">
    <property type="entry name" value="3-IsopropMal_deHydase_ssu"/>
</dbReference>
<evidence type="ECO:0000256" key="3">
    <source>
        <dbReference type="ARBA" id="ARBA00004729"/>
    </source>
</evidence>
<dbReference type="GO" id="GO:0009098">
    <property type="term" value="P:L-leucine biosynthetic process"/>
    <property type="evidence" value="ECO:0007669"/>
    <property type="project" value="UniProtKB-UniRule"/>
</dbReference>
<evidence type="ECO:0000256" key="8">
    <source>
        <dbReference type="ARBA" id="ARBA00023239"/>
    </source>
</evidence>
<dbReference type="GO" id="GO:0009316">
    <property type="term" value="C:3-isopropylmalate dehydratase complex"/>
    <property type="evidence" value="ECO:0007669"/>
    <property type="project" value="InterPro"/>
</dbReference>
<dbReference type="UniPathway" id="UPA00048">
    <property type="reaction ID" value="UER00071"/>
</dbReference>
<keyword evidence="9 10" id="KW-0100">Branched-chain amino acid biosynthesis</keyword>
<dbReference type="EMBL" id="WNCL01000050">
    <property type="protein sequence ID" value="MTU44162.1"/>
    <property type="molecule type" value="Genomic_DNA"/>
</dbReference>
<comment type="function">
    <text evidence="2 10">Catalyzes the isomerization between 2-isopropylmalate and 3-isopropylmalate, via the formation of 2-isopropylmaleate.</text>
</comment>
<dbReference type="InterPro" id="IPR015928">
    <property type="entry name" value="Aconitase/3IPM_dehydase_swvl"/>
</dbReference>
<evidence type="ECO:0000313" key="12">
    <source>
        <dbReference type="EMBL" id="MTU44162.1"/>
    </source>
</evidence>
<reference evidence="12 13" key="1">
    <citation type="journal article" date="2019" name="Nat. Med.">
        <title>A library of human gut bacterial isolates paired with longitudinal multiomics data enables mechanistic microbiome research.</title>
        <authorList>
            <person name="Poyet M."/>
            <person name="Groussin M."/>
            <person name="Gibbons S.M."/>
            <person name="Avila-Pacheco J."/>
            <person name="Jiang X."/>
            <person name="Kearney S.M."/>
            <person name="Perrotta A.R."/>
            <person name="Berdy B."/>
            <person name="Zhao S."/>
            <person name="Lieberman T.D."/>
            <person name="Swanson P.K."/>
            <person name="Smith M."/>
            <person name="Roesemann S."/>
            <person name="Alexander J.E."/>
            <person name="Rich S.A."/>
            <person name="Livny J."/>
            <person name="Vlamakis H."/>
            <person name="Clish C."/>
            <person name="Bullock K."/>
            <person name="Deik A."/>
            <person name="Scott J."/>
            <person name="Pierce K.A."/>
            <person name="Xavier R.J."/>
            <person name="Alm E.J."/>
        </authorList>
    </citation>
    <scope>NUCLEOTIDE SEQUENCE [LARGE SCALE GENOMIC DNA]</scope>
    <source>
        <strain evidence="12 13">BIOML-A2</strain>
    </source>
</reference>
<dbReference type="CDD" id="cd01577">
    <property type="entry name" value="IPMI_Swivel"/>
    <property type="match status" value="1"/>
</dbReference>
<dbReference type="Pfam" id="PF00694">
    <property type="entry name" value="Aconitase_C"/>
    <property type="match status" value="1"/>
</dbReference>
<dbReference type="InterPro" id="IPR033940">
    <property type="entry name" value="IPMI_Swivel"/>
</dbReference>
<dbReference type="Proteomes" id="UP000462362">
    <property type="component" value="Unassembled WGS sequence"/>
</dbReference>
<gene>
    <name evidence="10 12" type="primary">leuD</name>
    <name evidence="12" type="ORF">GMD42_11250</name>
</gene>
<evidence type="ECO:0000256" key="7">
    <source>
        <dbReference type="ARBA" id="ARBA00022605"/>
    </source>
</evidence>
<evidence type="ECO:0000256" key="5">
    <source>
        <dbReference type="ARBA" id="ARBA00011271"/>
    </source>
</evidence>
<comment type="pathway">
    <text evidence="3 10">Amino-acid biosynthesis; L-leucine biosynthesis; L-leucine from 3-methyl-2-oxobutanoate: step 2/4.</text>
</comment>
<evidence type="ECO:0000256" key="1">
    <source>
        <dbReference type="ARBA" id="ARBA00000491"/>
    </source>
</evidence>
<keyword evidence="7 10" id="KW-0028">Amino-acid biosynthesis</keyword>
<evidence type="ECO:0000256" key="10">
    <source>
        <dbReference type="HAMAP-Rule" id="MF_01031"/>
    </source>
</evidence>
<dbReference type="PANTHER" id="PTHR43345">
    <property type="entry name" value="3-ISOPROPYLMALATE DEHYDRATASE SMALL SUBUNIT 2-RELATED-RELATED"/>
    <property type="match status" value="1"/>
</dbReference>
<sequence length="215" mass="24681">MEKFTVLQGIVAPLDRSNVDTDAIIPKQFLKSIYRTGYGPNLFDEWRYLDKGEPGMDPATRKINPDFVLNQPRYQGSTILLARKNFGCGSSREHAAWALTQYGFRVVIAPSFADIFYNNAFKNGLLPISLPEFVVDYLFDEIKANNGYQLSVDLVNRVVIEPNGKRHEFEVPEFRRYCLLNGLDDIGITLQHADEIKAFEQQRLNQKPWLAKTIY</sequence>
<protein>
    <recommendedName>
        <fullName evidence="10">3-isopropylmalate dehydratase small subunit</fullName>
        <ecNumber evidence="10">4.2.1.33</ecNumber>
    </recommendedName>
    <alternativeName>
        <fullName evidence="10">Alpha-IPM isomerase</fullName>
        <shortName evidence="10">IPMI</shortName>
    </alternativeName>
    <alternativeName>
        <fullName evidence="10">Isopropylmalate isomerase</fullName>
    </alternativeName>
</protein>
<keyword evidence="8 10" id="KW-0456">Lyase</keyword>
<dbReference type="Gene3D" id="3.20.19.10">
    <property type="entry name" value="Aconitase, domain 4"/>
    <property type="match status" value="1"/>
</dbReference>
<dbReference type="EC" id="4.2.1.33" evidence="10"/>
<dbReference type="NCBIfam" id="TIGR00171">
    <property type="entry name" value="leuD"/>
    <property type="match status" value="1"/>
</dbReference>
<dbReference type="GO" id="GO:0003861">
    <property type="term" value="F:3-isopropylmalate dehydratase activity"/>
    <property type="evidence" value="ECO:0007669"/>
    <property type="project" value="UniProtKB-UniRule"/>
</dbReference>
<dbReference type="PANTHER" id="PTHR43345:SF5">
    <property type="entry name" value="3-ISOPROPYLMALATE DEHYDRATASE SMALL SUBUNIT"/>
    <property type="match status" value="1"/>
</dbReference>
<dbReference type="GeneID" id="43349542"/>
<dbReference type="InterPro" id="IPR050075">
    <property type="entry name" value="LeuD"/>
</dbReference>
<comment type="similarity">
    <text evidence="4 10">Belongs to the LeuD family. LeuD type 1 subfamily.</text>
</comment>
<keyword evidence="6 10" id="KW-0432">Leucine biosynthesis</keyword>
<evidence type="ECO:0000256" key="9">
    <source>
        <dbReference type="ARBA" id="ARBA00023304"/>
    </source>
</evidence>
<organism evidence="12 13">
    <name type="scientific">Parasutterella excrementihominis</name>
    <dbReference type="NCBI Taxonomy" id="487175"/>
    <lineage>
        <taxon>Bacteria</taxon>
        <taxon>Pseudomonadati</taxon>
        <taxon>Pseudomonadota</taxon>
        <taxon>Betaproteobacteria</taxon>
        <taxon>Burkholderiales</taxon>
        <taxon>Sutterellaceae</taxon>
        <taxon>Parasutterella</taxon>
    </lineage>
</organism>
<dbReference type="FunFam" id="3.20.19.10:FF:000003">
    <property type="entry name" value="3-isopropylmalate dehydratase small subunit"/>
    <property type="match status" value="1"/>
</dbReference>
<comment type="catalytic activity">
    <reaction evidence="1 10">
        <text>(2R,3S)-3-isopropylmalate = (2S)-2-isopropylmalate</text>
        <dbReference type="Rhea" id="RHEA:32287"/>
        <dbReference type="ChEBI" id="CHEBI:1178"/>
        <dbReference type="ChEBI" id="CHEBI:35121"/>
        <dbReference type="EC" id="4.2.1.33"/>
    </reaction>
</comment>
<dbReference type="HAMAP" id="MF_01031">
    <property type="entry name" value="LeuD_type1"/>
    <property type="match status" value="1"/>
</dbReference>
<dbReference type="SUPFAM" id="SSF52016">
    <property type="entry name" value="LeuD/IlvD-like"/>
    <property type="match status" value="1"/>
</dbReference>
<dbReference type="RefSeq" id="WP_008811072.1">
    <property type="nucleotide sequence ID" value="NZ_CAJUON010000011.1"/>
</dbReference>
<comment type="caution">
    <text evidence="12">The sequence shown here is derived from an EMBL/GenBank/DDBJ whole genome shotgun (WGS) entry which is preliminary data.</text>
</comment>
<feature type="domain" description="Aconitase A/isopropylmalate dehydratase small subunit swivel" evidence="11">
    <location>
        <begin position="1"/>
        <end position="132"/>
    </location>
</feature>
<evidence type="ECO:0000259" key="11">
    <source>
        <dbReference type="Pfam" id="PF00694"/>
    </source>
</evidence>
<evidence type="ECO:0000256" key="4">
    <source>
        <dbReference type="ARBA" id="ARBA00009845"/>
    </source>
</evidence>
<proteinExistence type="inferred from homology"/>
<dbReference type="InterPro" id="IPR000573">
    <property type="entry name" value="AconitaseA/IPMdHydase_ssu_swvl"/>
</dbReference>
<accession>A0A6I3SBR9</accession>
<dbReference type="NCBIfam" id="NF002458">
    <property type="entry name" value="PRK01641.1"/>
    <property type="match status" value="1"/>
</dbReference>
<evidence type="ECO:0000256" key="6">
    <source>
        <dbReference type="ARBA" id="ARBA00022430"/>
    </source>
</evidence>
<evidence type="ECO:0000313" key="13">
    <source>
        <dbReference type="Proteomes" id="UP000462362"/>
    </source>
</evidence>
<name>A0A6I3SBR9_9BURK</name>
<comment type="subunit">
    <text evidence="5 10">Heterodimer of LeuC and LeuD.</text>
</comment>